<dbReference type="Gene3D" id="1.10.12.10">
    <property type="entry name" value="Lyase 2-enoyl-coa Hydratase, Chain A, domain 2"/>
    <property type="match status" value="1"/>
</dbReference>
<evidence type="ECO:0000256" key="1">
    <source>
        <dbReference type="ARBA" id="ARBA00005254"/>
    </source>
</evidence>
<comment type="caution">
    <text evidence="2">The sequence shown here is derived from an EMBL/GenBank/DDBJ whole genome shotgun (WGS) entry which is preliminary data.</text>
</comment>
<comment type="similarity">
    <text evidence="1">Belongs to the enoyl-CoA hydratase/isomerase family.</text>
</comment>
<name>A0A2A4F6P5_9BURK</name>
<dbReference type="InterPro" id="IPR014748">
    <property type="entry name" value="Enoyl-CoA_hydra_C"/>
</dbReference>
<dbReference type="PANTHER" id="PTHR43459:SF1">
    <property type="entry name" value="EG:BACN32G11.4 PROTEIN"/>
    <property type="match status" value="1"/>
</dbReference>
<dbReference type="Pfam" id="PF00378">
    <property type="entry name" value="ECH_1"/>
    <property type="match status" value="1"/>
</dbReference>
<dbReference type="Gene3D" id="3.90.226.10">
    <property type="entry name" value="2-enoyl-CoA Hydratase, Chain A, domain 1"/>
    <property type="match status" value="1"/>
</dbReference>
<dbReference type="AlphaFoldDB" id="A0A2A4F6P5"/>
<keyword evidence="2" id="KW-0413">Isomerase</keyword>
<sequence length="268" mass="28510">MNYKTITLTIDGSVAELRLNRPETLNSLSLQMFDEIGDALHGLSSDERIRALLVTAEGRVFCTGGDLADIAGITGRSGEQSFADRLGEGMAKHVNPVVSTLMGLPIPVVCAVNGIAAGGGFSFVLGCDIVVAARSARFIQSFAKVGLIPDMGGTWLLPQIVGRPRALALSLLADGIDAETAQAWGLIWQCVDDAALDDTARALSRRLAALPTRTLGLTKQAINTSGTRTLDEQLEVERELQVRSAASDDCREGIDAFLHRRAPVFVGH</sequence>
<evidence type="ECO:0000313" key="2">
    <source>
        <dbReference type="EMBL" id="PCE27999.1"/>
    </source>
</evidence>
<evidence type="ECO:0000313" key="3">
    <source>
        <dbReference type="Proteomes" id="UP000218022"/>
    </source>
</evidence>
<dbReference type="RefSeq" id="WP_096717686.1">
    <property type="nucleotide sequence ID" value="NZ_MTZV01000002.1"/>
</dbReference>
<accession>A0A2A4F6P5</accession>
<dbReference type="InterPro" id="IPR029045">
    <property type="entry name" value="ClpP/crotonase-like_dom_sf"/>
</dbReference>
<dbReference type="CDD" id="cd06558">
    <property type="entry name" value="crotonase-like"/>
    <property type="match status" value="1"/>
</dbReference>
<reference evidence="2 3" key="1">
    <citation type="submission" date="2017-01" db="EMBL/GenBank/DDBJ databases">
        <title>Whole-Genome Shotgun Sequencing of Two beta-Proteobacterial Species in Search of the Bulgecin Biosynthetic Cluster.</title>
        <authorList>
            <person name="Horsman M.E."/>
            <person name="Marous D.R."/>
            <person name="Li R."/>
            <person name="Oliver R.A."/>
            <person name="Byun B."/>
            <person name="Emrich S.J."/>
            <person name="Boggess B."/>
            <person name="Townsend C.A."/>
            <person name="Mobashery S."/>
        </authorList>
    </citation>
    <scope>NUCLEOTIDE SEQUENCE [LARGE SCALE GENOMIC DNA]</scope>
    <source>
        <strain evidence="2 3">ATCC 31363</strain>
    </source>
</reference>
<protein>
    <submittedName>
        <fullName evidence="2">2-(1,2-epoxy-1,2-dihydrophenyl)acetyl-CoA isomerase</fullName>
    </submittedName>
</protein>
<dbReference type="Proteomes" id="UP000218022">
    <property type="component" value="Unassembled WGS sequence"/>
</dbReference>
<dbReference type="EMBL" id="MTZV01000002">
    <property type="protein sequence ID" value="PCE27999.1"/>
    <property type="molecule type" value="Genomic_DNA"/>
</dbReference>
<dbReference type="SUPFAM" id="SSF52096">
    <property type="entry name" value="ClpP/crotonase"/>
    <property type="match status" value="1"/>
</dbReference>
<gene>
    <name evidence="2" type="ORF">BWP39_05710</name>
</gene>
<dbReference type="PANTHER" id="PTHR43459">
    <property type="entry name" value="ENOYL-COA HYDRATASE"/>
    <property type="match status" value="1"/>
</dbReference>
<dbReference type="InterPro" id="IPR001753">
    <property type="entry name" value="Enoyl-CoA_hydra/iso"/>
</dbReference>
<proteinExistence type="inferred from homology"/>
<dbReference type="OrthoDB" id="9777711at2"/>
<dbReference type="GO" id="GO:0016853">
    <property type="term" value="F:isomerase activity"/>
    <property type="evidence" value="ECO:0007669"/>
    <property type="project" value="UniProtKB-KW"/>
</dbReference>
<organism evidence="2 3">
    <name type="scientific">Paraburkholderia acidicola</name>
    <dbReference type="NCBI Taxonomy" id="1912599"/>
    <lineage>
        <taxon>Bacteria</taxon>
        <taxon>Pseudomonadati</taxon>
        <taxon>Pseudomonadota</taxon>
        <taxon>Betaproteobacteria</taxon>
        <taxon>Burkholderiales</taxon>
        <taxon>Burkholderiaceae</taxon>
        <taxon>Paraburkholderia</taxon>
    </lineage>
</organism>